<keyword evidence="6 8" id="KW-1133">Transmembrane helix</keyword>
<evidence type="ECO:0000313" key="10">
    <source>
        <dbReference type="Proteomes" id="UP001596422"/>
    </source>
</evidence>
<comment type="subcellular location">
    <subcellularLocation>
        <location evidence="1">Cell membrane</location>
        <topology evidence="1">Multi-pass membrane protein</topology>
    </subcellularLocation>
</comment>
<dbReference type="SUPFAM" id="SSF81345">
    <property type="entry name" value="ABC transporter involved in vitamin B12 uptake, BtuC"/>
    <property type="match status" value="1"/>
</dbReference>
<feature type="transmembrane region" description="Helical" evidence="8">
    <location>
        <begin position="24"/>
        <end position="45"/>
    </location>
</feature>
<dbReference type="InterPro" id="IPR000522">
    <property type="entry name" value="ABC_transptr_permease_BtuC"/>
</dbReference>
<evidence type="ECO:0000256" key="2">
    <source>
        <dbReference type="ARBA" id="ARBA00007935"/>
    </source>
</evidence>
<dbReference type="PANTHER" id="PTHR30472">
    <property type="entry name" value="FERRIC ENTEROBACTIN TRANSPORT SYSTEM PERMEASE PROTEIN"/>
    <property type="match status" value="1"/>
</dbReference>
<proteinExistence type="inferred from homology"/>
<feature type="transmembrane region" description="Helical" evidence="8">
    <location>
        <begin position="172"/>
        <end position="191"/>
    </location>
</feature>
<feature type="transmembrane region" description="Helical" evidence="8">
    <location>
        <begin position="263"/>
        <end position="296"/>
    </location>
</feature>
<reference evidence="10" key="1">
    <citation type="journal article" date="2019" name="Int. J. Syst. Evol. Microbiol.">
        <title>The Global Catalogue of Microorganisms (GCM) 10K type strain sequencing project: providing services to taxonomists for standard genome sequencing and annotation.</title>
        <authorList>
            <consortium name="The Broad Institute Genomics Platform"/>
            <consortium name="The Broad Institute Genome Sequencing Center for Infectious Disease"/>
            <person name="Wu L."/>
            <person name="Ma J."/>
        </authorList>
    </citation>
    <scope>NUCLEOTIDE SEQUENCE [LARGE SCALE GENOMIC DNA]</scope>
    <source>
        <strain evidence="10">NBRC 111756</strain>
    </source>
</reference>
<dbReference type="CDD" id="cd06550">
    <property type="entry name" value="TM_ABC_iron-siderophores_like"/>
    <property type="match status" value="1"/>
</dbReference>
<keyword evidence="3" id="KW-0813">Transport</keyword>
<dbReference type="PANTHER" id="PTHR30472:SF24">
    <property type="entry name" value="FERRIC ENTEROBACTIN TRANSPORT SYSTEM PERMEASE PROTEIN FEPG"/>
    <property type="match status" value="1"/>
</dbReference>
<sequence>MQASNATAQGVAPRPLPLPRANRLFGLAALLLMLVLGAALANLLFGAATLSPQRVWLALTGSGDAVARDIVWNLRLPRLLVGALAGVHFAIAGSLLQAVMRNPLADAGVLGINGGASLAAVVAFAAAERLAGDGNPYLSGALELHWLPLVACGGGILAATVVYRLSWNRGVTPVRLVLCGIAVASILGALVTGVLAGWAQVNTETVLVWLAGSLFGRDWEHLVALLPWTLSALLLLPLLLHGGNLLQLGDDVAATLGLRVELWRFGLLLVAVLFAASAVGVVGPVGFVGLIVAHIARLSAGPDLRRQLLLCPLYGVLLVTASDLLGRLVLVPAEIPIGVITSLLGVPFFIYLLARKR</sequence>
<evidence type="ECO:0000256" key="3">
    <source>
        <dbReference type="ARBA" id="ARBA00022448"/>
    </source>
</evidence>
<gene>
    <name evidence="9" type="ORF">ACFQDL_10180</name>
</gene>
<feature type="transmembrane region" description="Helical" evidence="8">
    <location>
        <begin position="79"/>
        <end position="100"/>
    </location>
</feature>
<feature type="transmembrane region" description="Helical" evidence="8">
    <location>
        <begin position="222"/>
        <end position="243"/>
    </location>
</feature>
<dbReference type="Proteomes" id="UP001596422">
    <property type="component" value="Unassembled WGS sequence"/>
</dbReference>
<dbReference type="EMBL" id="JBHSWE010000001">
    <property type="protein sequence ID" value="MFC6670412.1"/>
    <property type="molecule type" value="Genomic_DNA"/>
</dbReference>
<evidence type="ECO:0000256" key="6">
    <source>
        <dbReference type="ARBA" id="ARBA00022989"/>
    </source>
</evidence>
<evidence type="ECO:0000256" key="8">
    <source>
        <dbReference type="SAM" id="Phobius"/>
    </source>
</evidence>
<protein>
    <submittedName>
        <fullName evidence="9">FecCD family ABC transporter permease</fullName>
    </submittedName>
</protein>
<keyword evidence="4" id="KW-1003">Cell membrane</keyword>
<keyword evidence="5 8" id="KW-0812">Transmembrane</keyword>
<evidence type="ECO:0000256" key="7">
    <source>
        <dbReference type="ARBA" id="ARBA00023136"/>
    </source>
</evidence>
<evidence type="ECO:0000256" key="4">
    <source>
        <dbReference type="ARBA" id="ARBA00022475"/>
    </source>
</evidence>
<evidence type="ECO:0000256" key="5">
    <source>
        <dbReference type="ARBA" id="ARBA00022692"/>
    </source>
</evidence>
<name>A0ABW1ZYZ4_9GAMM</name>
<feature type="transmembrane region" description="Helical" evidence="8">
    <location>
        <begin position="107"/>
        <end position="126"/>
    </location>
</feature>
<feature type="transmembrane region" description="Helical" evidence="8">
    <location>
        <begin position="335"/>
        <end position="354"/>
    </location>
</feature>
<comment type="caution">
    <text evidence="9">The sequence shown here is derived from an EMBL/GenBank/DDBJ whole genome shotgun (WGS) entry which is preliminary data.</text>
</comment>
<evidence type="ECO:0000313" key="9">
    <source>
        <dbReference type="EMBL" id="MFC6670412.1"/>
    </source>
</evidence>
<accession>A0ABW1ZYZ4</accession>
<dbReference type="Gene3D" id="1.10.3470.10">
    <property type="entry name" value="ABC transporter involved in vitamin B12 uptake, BtuC"/>
    <property type="match status" value="1"/>
</dbReference>
<keyword evidence="7 8" id="KW-0472">Membrane</keyword>
<evidence type="ECO:0000256" key="1">
    <source>
        <dbReference type="ARBA" id="ARBA00004651"/>
    </source>
</evidence>
<dbReference type="InterPro" id="IPR037294">
    <property type="entry name" value="ABC_BtuC-like"/>
</dbReference>
<dbReference type="RefSeq" id="WP_379908916.1">
    <property type="nucleotide sequence ID" value="NZ_JBHSWE010000001.1"/>
</dbReference>
<comment type="similarity">
    <text evidence="2">Belongs to the binding-protein-dependent transport system permease family. FecCD subfamily.</text>
</comment>
<feature type="transmembrane region" description="Helical" evidence="8">
    <location>
        <begin position="146"/>
        <end position="165"/>
    </location>
</feature>
<organism evidence="9 10">
    <name type="scientific">Marinobacterium aestuariivivens</name>
    <dbReference type="NCBI Taxonomy" id="1698799"/>
    <lineage>
        <taxon>Bacteria</taxon>
        <taxon>Pseudomonadati</taxon>
        <taxon>Pseudomonadota</taxon>
        <taxon>Gammaproteobacteria</taxon>
        <taxon>Oceanospirillales</taxon>
        <taxon>Oceanospirillaceae</taxon>
        <taxon>Marinobacterium</taxon>
    </lineage>
</organism>
<keyword evidence="10" id="KW-1185">Reference proteome</keyword>
<dbReference type="Pfam" id="PF01032">
    <property type="entry name" value="FecCD"/>
    <property type="match status" value="1"/>
</dbReference>